<keyword evidence="2" id="KW-1185">Reference proteome</keyword>
<organism evidence="1 2">
    <name type="scientific">Paenibacillus shirakamiensis</name>
    <dbReference type="NCBI Taxonomy" id="1265935"/>
    <lineage>
        <taxon>Bacteria</taxon>
        <taxon>Bacillati</taxon>
        <taxon>Bacillota</taxon>
        <taxon>Bacilli</taxon>
        <taxon>Bacillales</taxon>
        <taxon>Paenibacillaceae</taxon>
        <taxon>Paenibacillus</taxon>
    </lineage>
</organism>
<protein>
    <recommendedName>
        <fullName evidence="3">YneQ</fullName>
    </recommendedName>
</protein>
<dbReference type="Proteomes" id="UP001519288">
    <property type="component" value="Unassembled WGS sequence"/>
</dbReference>
<proteinExistence type="predicted"/>
<accession>A0ABS4JEQ2</accession>
<dbReference type="RefSeq" id="WP_209858200.1">
    <property type="nucleotide sequence ID" value="NZ_JAGGLD010000001.1"/>
</dbReference>
<dbReference type="EMBL" id="JAGGLD010000001">
    <property type="protein sequence ID" value="MBP1999064.1"/>
    <property type="molecule type" value="Genomic_DNA"/>
</dbReference>
<evidence type="ECO:0000313" key="2">
    <source>
        <dbReference type="Proteomes" id="UP001519288"/>
    </source>
</evidence>
<reference evidence="1 2" key="1">
    <citation type="submission" date="2021-03" db="EMBL/GenBank/DDBJ databases">
        <title>Genomic Encyclopedia of Type Strains, Phase IV (KMG-IV): sequencing the most valuable type-strain genomes for metagenomic binning, comparative biology and taxonomic classification.</title>
        <authorList>
            <person name="Goeker M."/>
        </authorList>
    </citation>
    <scope>NUCLEOTIDE SEQUENCE [LARGE SCALE GENOMIC DNA]</scope>
    <source>
        <strain evidence="1 2">DSM 26806</strain>
    </source>
</reference>
<gene>
    <name evidence="1" type="ORF">J2Z69_000083</name>
</gene>
<sequence length="101" mass="12119">MAFGIQRSELKAWKASVADGEIAYLTHFWYDSRFPDITTVTKVGCSDLTKLTQWCQKHQLNPKYIHLRPPFPHFDLMGRRQREILRQEEVWEQIDRFHLTD</sequence>
<name>A0ABS4JEQ2_9BACL</name>
<comment type="caution">
    <text evidence="1">The sequence shown here is derived from an EMBL/GenBank/DDBJ whole genome shotgun (WGS) entry which is preliminary data.</text>
</comment>
<evidence type="ECO:0008006" key="3">
    <source>
        <dbReference type="Google" id="ProtNLM"/>
    </source>
</evidence>
<evidence type="ECO:0000313" key="1">
    <source>
        <dbReference type="EMBL" id="MBP1999064.1"/>
    </source>
</evidence>